<dbReference type="Gene3D" id="1.20.120.20">
    <property type="entry name" value="Apolipoprotein"/>
    <property type="match status" value="1"/>
</dbReference>
<dbReference type="Proteomes" id="UP000514713">
    <property type="component" value="Chromosome"/>
</dbReference>
<reference evidence="3" key="1">
    <citation type="submission" date="2020-06" db="EMBL/GenBank/DDBJ databases">
        <title>Nostoc edaphicum CCNP1411 genome.</title>
        <authorList>
            <person name="Fidor A."/>
            <person name="Grabski M."/>
            <person name="Gawor J."/>
            <person name="Gromadka R."/>
            <person name="Wegrzyn G."/>
            <person name="Mazur-Marzec H."/>
        </authorList>
    </citation>
    <scope>NUCLEOTIDE SEQUENCE [LARGE SCALE GENOMIC DNA]</scope>
    <source>
        <strain evidence="3">CCNP1411</strain>
    </source>
</reference>
<dbReference type="SUPFAM" id="SSF50346">
    <property type="entry name" value="PRC-barrel domain"/>
    <property type="match status" value="2"/>
</dbReference>
<dbReference type="InterPro" id="IPR011033">
    <property type="entry name" value="PRC_barrel-like_sf"/>
</dbReference>
<protein>
    <submittedName>
        <fullName evidence="2">PRC-barrel domain-containing protein</fullName>
    </submittedName>
</protein>
<dbReference type="Pfam" id="PF05239">
    <property type="entry name" value="PRC"/>
    <property type="match status" value="1"/>
</dbReference>
<organism evidence="2 3">
    <name type="scientific">Nostoc edaphicum CCNP1411</name>
    <dbReference type="NCBI Taxonomy" id="1472755"/>
    <lineage>
        <taxon>Bacteria</taxon>
        <taxon>Bacillati</taxon>
        <taxon>Cyanobacteriota</taxon>
        <taxon>Cyanophyceae</taxon>
        <taxon>Nostocales</taxon>
        <taxon>Nostocaceae</taxon>
        <taxon>Nostoc</taxon>
    </lineage>
</organism>
<evidence type="ECO:0000259" key="1">
    <source>
        <dbReference type="Pfam" id="PF05239"/>
    </source>
</evidence>
<feature type="domain" description="PRC-barrel" evidence="1">
    <location>
        <begin position="3"/>
        <end position="73"/>
    </location>
</feature>
<evidence type="ECO:0000313" key="2">
    <source>
        <dbReference type="EMBL" id="QMS87164.1"/>
    </source>
</evidence>
<dbReference type="KEGG" id="ned:HUN01_06060"/>
<evidence type="ECO:0000313" key="3">
    <source>
        <dbReference type="Proteomes" id="UP000514713"/>
    </source>
</evidence>
<dbReference type="Gene3D" id="2.30.30.240">
    <property type="entry name" value="PRC-barrel domain"/>
    <property type="match status" value="1"/>
</dbReference>
<proteinExistence type="predicted"/>
<dbReference type="InterPro" id="IPR027275">
    <property type="entry name" value="PRC-brl_dom"/>
</dbReference>
<dbReference type="AlphaFoldDB" id="A0A7D7QI84"/>
<accession>A0A7D7QI84</accession>
<dbReference type="EMBL" id="CP054698">
    <property type="protein sequence ID" value="QMS87164.1"/>
    <property type="molecule type" value="Genomic_DNA"/>
</dbReference>
<dbReference type="RefSeq" id="WP_181930514.1">
    <property type="nucleotide sequence ID" value="NZ_CP054698.1"/>
</dbReference>
<name>A0A7D7QI84_9NOSO</name>
<gene>
    <name evidence="2" type="ORF">HUN01_06060</name>
</gene>
<sequence length="541" mass="58761">MRKGSDVIDKVVVTYDTGEKVVRIIDLIFDQKRNQLLGFLVAEKGLFRDAKVIPLEEVQAIGLDAIVVNSKESVVKAHRVPAIKEILHQNIVLRKKRILTTEGLDLGGLVDLFFDEHSGLVEGYEVSGGVFADAYSGRSFVPAREALKIGYDVAFVPPETSQMMEEQIGGIRGAVQATGDRLQESAETTNRRLQTASQTVNEQMQSSVESMNRVLQEASQNAGEQLQAVTDATSSKLQDLNRDATASLTNNLVDPAEQKVYVIGKYVERDVLTPDGNVLLLQGQEVTLVDAEAADRMGILDELYRATGGSLTVNISRNLQAATESTSNRIGSLTHSSAANLRHSLDSLVGHVAIQQARGRRVVQTVRANDGLIIAASGQIVTESLLDRAQTYGKEAELLNAVGLTLATAVGSTASDRWLENKVQLRDGASIAQENLNTFWQALKAKAENLQGRGTRAMKKQRIEQALGRPVTRVILDPEDNVILNVGELITHRAVSQAEESGVLNILLSSVYTKEPQISDQELRASEYGMAALAHHGNGVK</sequence>
<keyword evidence="3" id="KW-1185">Reference proteome</keyword>